<evidence type="ECO:0000313" key="4">
    <source>
        <dbReference type="Proteomes" id="UP001500736"/>
    </source>
</evidence>
<keyword evidence="2" id="KW-0732">Signal</keyword>
<organism evidence="3 4">
    <name type="scientific">Gaetbulibacter jejuensis</name>
    <dbReference type="NCBI Taxonomy" id="584607"/>
    <lineage>
        <taxon>Bacteria</taxon>
        <taxon>Pseudomonadati</taxon>
        <taxon>Bacteroidota</taxon>
        <taxon>Flavobacteriia</taxon>
        <taxon>Flavobacteriales</taxon>
        <taxon>Flavobacteriaceae</taxon>
        <taxon>Gaetbulibacter</taxon>
    </lineage>
</organism>
<evidence type="ECO:0000256" key="1">
    <source>
        <dbReference type="SAM" id="Phobius"/>
    </source>
</evidence>
<accession>A0ABN1JCW0</accession>
<feature type="chain" id="PRO_5045279336" description="Oxygen tolerance protein BatD" evidence="2">
    <location>
        <begin position="33"/>
        <end position="548"/>
    </location>
</feature>
<dbReference type="EMBL" id="BAAAGF010000001">
    <property type="protein sequence ID" value="GAA0736273.1"/>
    <property type="molecule type" value="Genomic_DNA"/>
</dbReference>
<evidence type="ECO:0000256" key="2">
    <source>
        <dbReference type="SAM" id="SignalP"/>
    </source>
</evidence>
<evidence type="ECO:0008006" key="5">
    <source>
        <dbReference type="Google" id="ProtNLM"/>
    </source>
</evidence>
<keyword evidence="1" id="KW-1133">Transmembrane helix</keyword>
<gene>
    <name evidence="3" type="ORF">GCM10009431_01970</name>
</gene>
<dbReference type="Proteomes" id="UP001500736">
    <property type="component" value="Unassembled WGS sequence"/>
</dbReference>
<dbReference type="RefSeq" id="WP_343795138.1">
    <property type="nucleotide sequence ID" value="NZ_BAAAGF010000001.1"/>
</dbReference>
<keyword evidence="1" id="KW-0812">Transmembrane</keyword>
<feature type="transmembrane region" description="Helical" evidence="1">
    <location>
        <begin position="340"/>
        <end position="364"/>
    </location>
</feature>
<proteinExistence type="predicted"/>
<keyword evidence="1" id="KW-0472">Membrane</keyword>
<comment type="caution">
    <text evidence="3">The sequence shown here is derived from an EMBL/GenBank/DDBJ whole genome shotgun (WGS) entry which is preliminary data.</text>
</comment>
<protein>
    <recommendedName>
        <fullName evidence="5">Oxygen tolerance protein BatD</fullName>
    </recommendedName>
</protein>
<evidence type="ECO:0000313" key="3">
    <source>
        <dbReference type="EMBL" id="GAA0736273.1"/>
    </source>
</evidence>
<feature type="transmembrane region" description="Helical" evidence="1">
    <location>
        <begin position="158"/>
        <end position="180"/>
    </location>
</feature>
<feature type="signal peptide" evidence="2">
    <location>
        <begin position="1"/>
        <end position="32"/>
    </location>
</feature>
<name>A0ABN1JCW0_9FLAO</name>
<keyword evidence="4" id="KW-1185">Reference proteome</keyword>
<reference evidence="3 4" key="1">
    <citation type="journal article" date="2019" name="Int. J. Syst. Evol. Microbiol.">
        <title>The Global Catalogue of Microorganisms (GCM) 10K type strain sequencing project: providing services to taxonomists for standard genome sequencing and annotation.</title>
        <authorList>
            <consortium name="The Broad Institute Genomics Platform"/>
            <consortium name="The Broad Institute Genome Sequencing Center for Infectious Disease"/>
            <person name="Wu L."/>
            <person name="Ma J."/>
        </authorList>
    </citation>
    <scope>NUCLEOTIDE SEQUENCE [LARGE SCALE GENOMIC DNA]</scope>
    <source>
        <strain evidence="3 4">JCM 15976</strain>
    </source>
</reference>
<sequence length="548" mass="62604">MINDFRNMNFKIKNRTMLLSLCFVLCSVFSFAQVTSSIDSTKIKIGEQITYKIQVEADTIALVVFPEGQTFSPLEMIESYKVDTTKLDAKYSLIKKYGLTQFDSGHYTIPRQKIVIGDKTFFTDSLKVEVSNVIVDTTKQGLYDIKPLIGVEKSKSNWITTLLIVIAILALVAFLLYWFIWRKKPLTEEEEIALLPPYDRAKLALKKLDETNYLQNAELKEYYSELTFIIRRYLDEKVYDKALESTTDELISRLNLLKDANQIDISKEDIKNLENILKRADLVKFAKSAPDVALAELDRNTIDLEIDHVKEALPEPSEEEKLLDQQYRETQERKKKRKKIILTAAIVLALMAATFTGFSIKYGFNYVVDTIIRKETKQLLEGNWVTSDYGVPPIRISTPEVLKRIEVPVPDEMKDKMKLTTFGYELPNELTIVISTTTLAQKQEGIDLNLAVEDNLKTLEGKGAKNIITKSDKFTTPNGAEGLKTYGTLDFPKSPTDFIHGKYTILSFTSNGVVIQQVLITWIEDDEYANQIVDRIINSIELQQKETE</sequence>